<organism evidence="1 2">
    <name type="scientific">Neophaeococcomyces mojaviensis</name>
    <dbReference type="NCBI Taxonomy" id="3383035"/>
    <lineage>
        <taxon>Eukaryota</taxon>
        <taxon>Fungi</taxon>
        <taxon>Dikarya</taxon>
        <taxon>Ascomycota</taxon>
        <taxon>Pezizomycotina</taxon>
        <taxon>Eurotiomycetes</taxon>
        <taxon>Chaetothyriomycetidae</taxon>
        <taxon>Chaetothyriales</taxon>
        <taxon>Chaetothyriales incertae sedis</taxon>
        <taxon>Neophaeococcomyces</taxon>
    </lineage>
</organism>
<sequence length="404" mass="46184">MRLLKLSSRGKLSLTEDLVDNVPSYAILSHTWGADNDEVTFADLQNGTYRRKLGYLKIQFCGEQARKDGINHFWVDTCCINKANHAELSEAITSMFRWYRDAVKCYVYLADVSARKRKHNSDGQTQYAWEADFRISRWFTRGWTLQELLAPKSVEFFSREQECLGDKSTLVQQIHEITRIPVDALRGTPLSHFLPAEKLRWAAKRQTKRKEDQAYCLLGIFDLFIPLIYGEGENAFVRLQDEISKRSGSAEKTAHTHWLVPRSANPLFTGREDLLQELESIVRDAVRDPLGGPQCRIVISGMGGQGKSEICLQLARRLRHIFWAVLWIDVSTEDIAERAFLDVAAKLSIQAQTWDDARLGVANLKHPWFLVLDNADLIEIDYQNYFPDGASGVVILTSRNNECQ</sequence>
<evidence type="ECO:0000313" key="1">
    <source>
        <dbReference type="EMBL" id="KAJ9651666.1"/>
    </source>
</evidence>
<comment type="caution">
    <text evidence="1">The sequence shown here is derived from an EMBL/GenBank/DDBJ whole genome shotgun (WGS) entry which is preliminary data.</text>
</comment>
<gene>
    <name evidence="1" type="ORF">H2198_009048</name>
</gene>
<dbReference type="Proteomes" id="UP001172386">
    <property type="component" value="Unassembled WGS sequence"/>
</dbReference>
<keyword evidence="2" id="KW-1185">Reference proteome</keyword>
<dbReference type="EMBL" id="JAPDRQ010000241">
    <property type="protein sequence ID" value="KAJ9651666.1"/>
    <property type="molecule type" value="Genomic_DNA"/>
</dbReference>
<proteinExistence type="predicted"/>
<accession>A0ACC2ZVW8</accession>
<evidence type="ECO:0000313" key="2">
    <source>
        <dbReference type="Proteomes" id="UP001172386"/>
    </source>
</evidence>
<name>A0ACC2ZVW8_9EURO</name>
<feature type="non-terminal residue" evidence="1">
    <location>
        <position position="404"/>
    </location>
</feature>
<protein>
    <submittedName>
        <fullName evidence="1">Uncharacterized protein</fullName>
    </submittedName>
</protein>
<reference evidence="1" key="1">
    <citation type="submission" date="2022-10" db="EMBL/GenBank/DDBJ databases">
        <title>Culturing micro-colonial fungi from biological soil crusts in the Mojave desert and describing Neophaeococcomyces mojavensis, and introducing the new genera and species Taxawa tesnikishii.</title>
        <authorList>
            <person name="Kurbessoian T."/>
            <person name="Stajich J.E."/>
        </authorList>
    </citation>
    <scope>NUCLEOTIDE SEQUENCE</scope>
    <source>
        <strain evidence="1">JES_112</strain>
    </source>
</reference>